<feature type="region of interest" description="Disordered" evidence="1">
    <location>
        <begin position="86"/>
        <end position="107"/>
    </location>
</feature>
<feature type="region of interest" description="Disordered" evidence="1">
    <location>
        <begin position="24"/>
        <end position="49"/>
    </location>
</feature>
<keyword evidence="3" id="KW-1185">Reference proteome</keyword>
<protein>
    <submittedName>
        <fullName evidence="2">Uncharacterized protein</fullName>
    </submittedName>
</protein>
<reference evidence="2 3" key="1">
    <citation type="submission" date="2017-06" db="EMBL/GenBank/DDBJ databases">
        <authorList>
            <person name="Kim H.J."/>
            <person name="Triplett B.A."/>
        </authorList>
    </citation>
    <scope>NUCLEOTIDE SEQUENCE [LARGE SCALE GENOMIC DNA]</scope>
    <source>
        <strain evidence="2">FRACA_ARgP5</strain>
    </source>
</reference>
<proteinExistence type="predicted"/>
<organism evidence="2 3">
    <name type="scientific">Frankia canadensis</name>
    <dbReference type="NCBI Taxonomy" id="1836972"/>
    <lineage>
        <taxon>Bacteria</taxon>
        <taxon>Bacillati</taxon>
        <taxon>Actinomycetota</taxon>
        <taxon>Actinomycetes</taxon>
        <taxon>Frankiales</taxon>
        <taxon>Frankiaceae</taxon>
        <taxon>Frankia</taxon>
    </lineage>
</organism>
<sequence length="107" mass="10850">MGKASVRIAVEFAISIAPPTPCTTRQAISHSAPADPRHGVSASPIDATLNSRRVPDPACRALLGDAMRALAEVPALVGCLRAGQDQAAARGPARAEPWARGSTGTGG</sequence>
<evidence type="ECO:0000256" key="1">
    <source>
        <dbReference type="SAM" id="MobiDB-lite"/>
    </source>
</evidence>
<dbReference type="EMBL" id="FZMO01000540">
    <property type="protein sequence ID" value="SNQ51544.1"/>
    <property type="molecule type" value="Genomic_DNA"/>
</dbReference>
<name>A0A2I2L0V7_9ACTN</name>
<dbReference type="AlphaFoldDB" id="A0A2I2L0V7"/>
<gene>
    <name evidence="2" type="ORF">FRACA_730023</name>
</gene>
<evidence type="ECO:0000313" key="2">
    <source>
        <dbReference type="EMBL" id="SNQ51544.1"/>
    </source>
</evidence>
<accession>A0A2I2L0V7</accession>
<dbReference type="Proteomes" id="UP000234331">
    <property type="component" value="Unassembled WGS sequence"/>
</dbReference>
<evidence type="ECO:0000313" key="3">
    <source>
        <dbReference type="Proteomes" id="UP000234331"/>
    </source>
</evidence>